<accession>A0A8H2VX36</accession>
<organism evidence="1 2">
    <name type="scientific">Sclerotinia trifoliorum</name>
    <dbReference type="NCBI Taxonomy" id="28548"/>
    <lineage>
        <taxon>Eukaryota</taxon>
        <taxon>Fungi</taxon>
        <taxon>Dikarya</taxon>
        <taxon>Ascomycota</taxon>
        <taxon>Pezizomycotina</taxon>
        <taxon>Leotiomycetes</taxon>
        <taxon>Helotiales</taxon>
        <taxon>Sclerotiniaceae</taxon>
        <taxon>Sclerotinia</taxon>
    </lineage>
</organism>
<sequence>MHFPALLADQRLTQLQHLSNSHGPYSSNCKATHTSPIQISCVILIFLGMLAKAAFAIESLDWMDCEYYYLYSDWNLVFEKTSNYLCGFVMDLGFDVGVVVGRRSMKYCWGHGYGLGWG</sequence>
<reference evidence="1" key="1">
    <citation type="submission" date="2020-10" db="EMBL/GenBank/DDBJ databases">
        <authorList>
            <person name="Kusch S."/>
        </authorList>
    </citation>
    <scope>NUCLEOTIDE SEQUENCE</scope>
    <source>
        <strain evidence="1">SwB9</strain>
    </source>
</reference>
<dbReference type="AlphaFoldDB" id="A0A8H2VX36"/>
<keyword evidence="2" id="KW-1185">Reference proteome</keyword>
<dbReference type="Proteomes" id="UP000624404">
    <property type="component" value="Unassembled WGS sequence"/>
</dbReference>
<protein>
    <submittedName>
        <fullName evidence="1">7793865d-67bc-4c60-b288-1dadf224a8e4</fullName>
    </submittedName>
</protein>
<evidence type="ECO:0000313" key="2">
    <source>
        <dbReference type="Proteomes" id="UP000624404"/>
    </source>
</evidence>
<dbReference type="EMBL" id="CAJHIA010000016">
    <property type="protein sequence ID" value="CAD6445643.1"/>
    <property type="molecule type" value="Genomic_DNA"/>
</dbReference>
<proteinExistence type="predicted"/>
<dbReference type="OrthoDB" id="3460023at2759"/>
<comment type="caution">
    <text evidence="1">The sequence shown here is derived from an EMBL/GenBank/DDBJ whole genome shotgun (WGS) entry which is preliminary data.</text>
</comment>
<gene>
    <name evidence="1" type="ORF">SCLTRI_LOCUS5429</name>
</gene>
<name>A0A8H2VX36_9HELO</name>
<evidence type="ECO:0000313" key="1">
    <source>
        <dbReference type="EMBL" id="CAD6445643.1"/>
    </source>
</evidence>